<accession>A0A2S9QAV4</accession>
<keyword evidence="8" id="KW-0411">Iron-sulfur</keyword>
<dbReference type="InterPro" id="IPR006058">
    <property type="entry name" value="2Fe2S_fd_BS"/>
</dbReference>
<evidence type="ECO:0000256" key="7">
    <source>
        <dbReference type="ARBA" id="ARBA00023004"/>
    </source>
</evidence>
<dbReference type="Pfam" id="PF00175">
    <property type="entry name" value="NAD_binding_1"/>
    <property type="match status" value="1"/>
</dbReference>
<dbReference type="InterPro" id="IPR039261">
    <property type="entry name" value="FNR_nucleotide-bd"/>
</dbReference>
<evidence type="ECO:0000256" key="5">
    <source>
        <dbReference type="ARBA" id="ARBA00022827"/>
    </source>
</evidence>
<dbReference type="OrthoDB" id="9796486at2"/>
<dbReference type="InterPro" id="IPR001709">
    <property type="entry name" value="Flavoprot_Pyr_Nucl_cyt_Rdtase"/>
</dbReference>
<dbReference type="Gene3D" id="3.10.20.30">
    <property type="match status" value="1"/>
</dbReference>
<dbReference type="CDD" id="cd00207">
    <property type="entry name" value="fer2"/>
    <property type="match status" value="1"/>
</dbReference>
<keyword evidence="14" id="KW-1185">Reference proteome</keyword>
<dbReference type="GO" id="GO:0046872">
    <property type="term" value="F:metal ion binding"/>
    <property type="evidence" value="ECO:0007669"/>
    <property type="project" value="UniProtKB-KW"/>
</dbReference>
<dbReference type="SUPFAM" id="SSF63380">
    <property type="entry name" value="Riboflavin synthase domain-like"/>
    <property type="match status" value="1"/>
</dbReference>
<dbReference type="PROSITE" id="PS51085">
    <property type="entry name" value="2FE2S_FER_2"/>
    <property type="match status" value="1"/>
</dbReference>
<dbReference type="InterPro" id="IPR017927">
    <property type="entry name" value="FAD-bd_FR_type"/>
</dbReference>
<dbReference type="SUPFAM" id="SSF52343">
    <property type="entry name" value="Ferredoxin reductase-like, C-terminal NADP-linked domain"/>
    <property type="match status" value="1"/>
</dbReference>
<dbReference type="PROSITE" id="PS00197">
    <property type="entry name" value="2FE2S_FER_1"/>
    <property type="match status" value="1"/>
</dbReference>
<evidence type="ECO:0000259" key="11">
    <source>
        <dbReference type="PROSITE" id="PS51085"/>
    </source>
</evidence>
<evidence type="ECO:0000256" key="3">
    <source>
        <dbReference type="ARBA" id="ARBA00022714"/>
    </source>
</evidence>
<dbReference type="EMBL" id="PUEJ01000005">
    <property type="protein sequence ID" value="PRH86450.1"/>
    <property type="molecule type" value="Genomic_DNA"/>
</dbReference>
<dbReference type="Gene3D" id="3.40.50.80">
    <property type="entry name" value="Nucleotide-binding domain of ferredoxin-NADP reductase (FNR) module"/>
    <property type="match status" value="1"/>
</dbReference>
<evidence type="ECO:0000256" key="10">
    <source>
        <dbReference type="ARBA" id="ARBA00061434"/>
    </source>
</evidence>
<proteinExistence type="inferred from homology"/>
<comment type="similarity">
    <text evidence="10">In the N-terminal section; belongs to the FAD-binding oxidoreductase type 6 family.</text>
</comment>
<keyword evidence="7" id="KW-0408">Iron</keyword>
<evidence type="ECO:0000256" key="4">
    <source>
        <dbReference type="ARBA" id="ARBA00022723"/>
    </source>
</evidence>
<keyword evidence="2" id="KW-0285">Flavoprotein</keyword>
<evidence type="ECO:0000313" key="14">
    <source>
        <dbReference type="Proteomes" id="UP000237682"/>
    </source>
</evidence>
<dbReference type="AlphaFoldDB" id="A0A2S9QAV4"/>
<dbReference type="RefSeq" id="WP_105862679.1">
    <property type="nucleotide sequence ID" value="NZ_PUEJ01000005.1"/>
</dbReference>
<evidence type="ECO:0000313" key="13">
    <source>
        <dbReference type="EMBL" id="PRH86450.1"/>
    </source>
</evidence>
<keyword evidence="4" id="KW-0479">Metal-binding</keyword>
<dbReference type="Gene3D" id="2.40.30.10">
    <property type="entry name" value="Translation factors"/>
    <property type="match status" value="1"/>
</dbReference>
<evidence type="ECO:0000256" key="8">
    <source>
        <dbReference type="ARBA" id="ARBA00023014"/>
    </source>
</evidence>
<dbReference type="PRINTS" id="PR00410">
    <property type="entry name" value="PHEHYDRXLASE"/>
</dbReference>
<comment type="cofactor">
    <cofactor evidence="1">
        <name>FAD</name>
        <dbReference type="ChEBI" id="CHEBI:57692"/>
    </cofactor>
</comment>
<dbReference type="InterPro" id="IPR036010">
    <property type="entry name" value="2Fe-2S_ferredoxin-like_sf"/>
</dbReference>
<comment type="cofactor">
    <cofactor evidence="9">
        <name>[2Fe-2S] cluster</name>
        <dbReference type="ChEBI" id="CHEBI:190135"/>
    </cofactor>
</comment>
<dbReference type="PROSITE" id="PS51384">
    <property type="entry name" value="FAD_FR"/>
    <property type="match status" value="1"/>
</dbReference>
<evidence type="ECO:0000256" key="2">
    <source>
        <dbReference type="ARBA" id="ARBA00022630"/>
    </source>
</evidence>
<evidence type="ECO:0000256" key="1">
    <source>
        <dbReference type="ARBA" id="ARBA00001974"/>
    </source>
</evidence>
<keyword evidence="6" id="KW-0560">Oxidoreductase</keyword>
<dbReference type="SUPFAM" id="SSF54292">
    <property type="entry name" value="2Fe-2S ferredoxin-like"/>
    <property type="match status" value="1"/>
</dbReference>
<dbReference type="GO" id="GO:0051537">
    <property type="term" value="F:2 iron, 2 sulfur cluster binding"/>
    <property type="evidence" value="ECO:0007669"/>
    <property type="project" value="UniProtKB-KW"/>
</dbReference>
<gene>
    <name evidence="13" type="ORF">C5L14_13980</name>
</gene>
<dbReference type="InterPro" id="IPR008333">
    <property type="entry name" value="Cbr1-like_FAD-bd_dom"/>
</dbReference>
<keyword evidence="5" id="KW-0274">FAD</keyword>
<dbReference type="InterPro" id="IPR050415">
    <property type="entry name" value="MRET"/>
</dbReference>
<keyword evidence="3" id="KW-0001">2Fe-2S</keyword>
<sequence length="362" mass="39915">MPTPSAALAKFRHIDETPPWNDQNQALECVSIVHEGRDVATFTFRAAEQGWFRYEPGQFITLEIPAERGPVLRTYTLSSSPSRPLSISITAKAQASSIGTRWMLDNLKPGTRLKAYGPLGQFSFHRHPAEKYLFISAGSGITPMMSMTRFAEDHGAATDIAFVNCARRPNEIIFRQELERMAGRMPRLRLAWIVEETEINEVWTGFRGRLNAPALRLIAPDFREREVFCCGPAPFMAAVKEMLEANGYDMRRYHEESFQPAETPVEETGTGEVLAGEASVAFTKSGIEVPASSRDTILRLARSAGLNIPTGCTMGLCGTCKVQCLSGETAMTHQGGIREEEIAAGLVLACCTRPLGRIEIEA</sequence>
<dbReference type="InterPro" id="IPR017938">
    <property type="entry name" value="Riboflavin_synthase-like_b-brl"/>
</dbReference>
<organism evidence="13 14">
    <name type="scientific">Labrys okinawensis</name>
    <dbReference type="NCBI Taxonomy" id="346911"/>
    <lineage>
        <taxon>Bacteria</taxon>
        <taxon>Pseudomonadati</taxon>
        <taxon>Pseudomonadota</taxon>
        <taxon>Alphaproteobacteria</taxon>
        <taxon>Hyphomicrobiales</taxon>
        <taxon>Xanthobacteraceae</taxon>
        <taxon>Labrys</taxon>
    </lineage>
</organism>
<reference evidence="13 14" key="1">
    <citation type="submission" date="2018-02" db="EMBL/GenBank/DDBJ databases">
        <title>Whole genome sequencing of endophytic bacterium.</title>
        <authorList>
            <person name="Eedara R."/>
            <person name="Podile A.R."/>
        </authorList>
    </citation>
    <scope>NUCLEOTIDE SEQUENCE [LARGE SCALE GENOMIC DNA]</scope>
    <source>
        <strain evidence="13 14">RP1T</strain>
    </source>
</reference>
<name>A0A2S9QAV4_9HYPH</name>
<dbReference type="PANTHER" id="PTHR47354:SF6">
    <property type="entry name" value="NADH OXIDOREDUCTASE HCR"/>
    <property type="match status" value="1"/>
</dbReference>
<comment type="caution">
    <text evidence="13">The sequence shown here is derived from an EMBL/GenBank/DDBJ whole genome shotgun (WGS) entry which is preliminary data.</text>
</comment>
<dbReference type="CDD" id="cd06215">
    <property type="entry name" value="FNR_iron_sulfur_binding_1"/>
    <property type="match status" value="1"/>
</dbReference>
<dbReference type="Pfam" id="PF00970">
    <property type="entry name" value="FAD_binding_6"/>
    <property type="match status" value="1"/>
</dbReference>
<evidence type="ECO:0000256" key="9">
    <source>
        <dbReference type="ARBA" id="ARBA00034078"/>
    </source>
</evidence>
<dbReference type="Proteomes" id="UP000237682">
    <property type="component" value="Unassembled WGS sequence"/>
</dbReference>
<feature type="domain" description="2Fe-2S ferredoxin-type" evidence="11">
    <location>
        <begin position="278"/>
        <end position="362"/>
    </location>
</feature>
<feature type="domain" description="FAD-binding FR-type" evidence="12">
    <location>
        <begin position="22"/>
        <end position="125"/>
    </location>
</feature>
<evidence type="ECO:0000256" key="6">
    <source>
        <dbReference type="ARBA" id="ARBA00023002"/>
    </source>
</evidence>
<dbReference type="InterPro" id="IPR012675">
    <property type="entry name" value="Beta-grasp_dom_sf"/>
</dbReference>
<protein>
    <submittedName>
        <fullName evidence="13">Hybrid-cluster NAD(P)-dependent oxidoreductase</fullName>
    </submittedName>
</protein>
<dbReference type="InterPro" id="IPR001041">
    <property type="entry name" value="2Fe-2S_ferredoxin-type"/>
</dbReference>
<dbReference type="GO" id="GO:0016491">
    <property type="term" value="F:oxidoreductase activity"/>
    <property type="evidence" value="ECO:0007669"/>
    <property type="project" value="UniProtKB-KW"/>
</dbReference>
<evidence type="ECO:0000259" key="12">
    <source>
        <dbReference type="PROSITE" id="PS51384"/>
    </source>
</evidence>
<dbReference type="PRINTS" id="PR00371">
    <property type="entry name" value="FPNCR"/>
</dbReference>
<dbReference type="PANTHER" id="PTHR47354">
    <property type="entry name" value="NADH OXIDOREDUCTASE HCR"/>
    <property type="match status" value="1"/>
</dbReference>
<dbReference type="InterPro" id="IPR001433">
    <property type="entry name" value="OxRdtase_FAD/NAD-bd"/>
</dbReference>
<dbReference type="Pfam" id="PF00111">
    <property type="entry name" value="Fer2"/>
    <property type="match status" value="1"/>
</dbReference>